<dbReference type="AlphaFoldDB" id="A0AAP0S291"/>
<gene>
    <name evidence="5" type="ORF">L1049_024923</name>
</gene>
<dbReference type="Pfam" id="PF00685">
    <property type="entry name" value="Sulfotransfer_1"/>
    <property type="match status" value="1"/>
</dbReference>
<dbReference type="PANTHER" id="PTHR11783">
    <property type="entry name" value="SULFOTRANSFERASE SULT"/>
    <property type="match status" value="1"/>
</dbReference>
<dbReference type="InterPro" id="IPR027417">
    <property type="entry name" value="P-loop_NTPase"/>
</dbReference>
<dbReference type="GO" id="GO:0008146">
    <property type="term" value="F:sulfotransferase activity"/>
    <property type="evidence" value="ECO:0007669"/>
    <property type="project" value="InterPro"/>
</dbReference>
<evidence type="ECO:0000259" key="4">
    <source>
        <dbReference type="Pfam" id="PF00685"/>
    </source>
</evidence>
<proteinExistence type="inferred from homology"/>
<organism evidence="5 6">
    <name type="scientific">Liquidambar formosana</name>
    <name type="common">Formosan gum</name>
    <dbReference type="NCBI Taxonomy" id="63359"/>
    <lineage>
        <taxon>Eukaryota</taxon>
        <taxon>Viridiplantae</taxon>
        <taxon>Streptophyta</taxon>
        <taxon>Embryophyta</taxon>
        <taxon>Tracheophyta</taxon>
        <taxon>Spermatophyta</taxon>
        <taxon>Magnoliopsida</taxon>
        <taxon>eudicotyledons</taxon>
        <taxon>Gunneridae</taxon>
        <taxon>Pentapetalae</taxon>
        <taxon>Saxifragales</taxon>
        <taxon>Altingiaceae</taxon>
        <taxon>Liquidambar</taxon>
    </lineage>
</organism>
<dbReference type="Proteomes" id="UP001415857">
    <property type="component" value="Unassembled WGS sequence"/>
</dbReference>
<evidence type="ECO:0000313" key="5">
    <source>
        <dbReference type="EMBL" id="KAK9285724.1"/>
    </source>
</evidence>
<evidence type="ECO:0000313" key="6">
    <source>
        <dbReference type="Proteomes" id="UP001415857"/>
    </source>
</evidence>
<feature type="domain" description="Sulfotransferase" evidence="4">
    <location>
        <begin position="106"/>
        <end position="184"/>
    </location>
</feature>
<dbReference type="InterPro" id="IPR000863">
    <property type="entry name" value="Sulfotransferase_dom"/>
</dbReference>
<protein>
    <recommendedName>
        <fullName evidence="3">Sulfotransferase</fullName>
        <ecNumber evidence="3">2.8.2.-</ecNumber>
    </recommendedName>
</protein>
<comment type="caution">
    <text evidence="5">The sequence shown here is derived from an EMBL/GenBank/DDBJ whole genome shotgun (WGS) entry which is preliminary data.</text>
</comment>
<evidence type="ECO:0000256" key="3">
    <source>
        <dbReference type="RuleBase" id="RU361155"/>
    </source>
</evidence>
<reference evidence="5 6" key="1">
    <citation type="journal article" date="2024" name="Plant J.">
        <title>Genome sequences and population genomics reveal climatic adaptation and genomic divergence between two closely related sweetgum species.</title>
        <authorList>
            <person name="Xu W.Q."/>
            <person name="Ren C.Q."/>
            <person name="Zhang X.Y."/>
            <person name="Comes H.P."/>
            <person name="Liu X.H."/>
            <person name="Li Y.G."/>
            <person name="Kettle C.J."/>
            <person name="Jalonen R."/>
            <person name="Gaisberger H."/>
            <person name="Ma Y.Z."/>
            <person name="Qiu Y.X."/>
        </authorList>
    </citation>
    <scope>NUCLEOTIDE SEQUENCE [LARGE SCALE GENOMIC DNA]</scope>
    <source>
        <strain evidence="5">Hangzhou</strain>
    </source>
</reference>
<comment type="similarity">
    <text evidence="1 3">Belongs to the sulfotransferase 1 family.</text>
</comment>
<dbReference type="SUPFAM" id="SSF52540">
    <property type="entry name" value="P-loop containing nucleoside triphosphate hydrolases"/>
    <property type="match status" value="1"/>
</dbReference>
<name>A0AAP0S291_LIQFO</name>
<keyword evidence="2 3" id="KW-0808">Transferase</keyword>
<sequence>MRHCPVPFRIPTVELCTCVGILSTSSSLTGISATSYDTTTWNHTSSLSTMASSCIFGESTALGPSGITRWGFGRRAWRDRESVVFEIRGYERRHRVAGEEISGVLGVSFFCGGEKEGVIQEISRLCSFESMKDLEANKSGRGPVGVPNSSFFRKGKVGDWGNYLTPSMAERMEKLVEEKFGGSGLTFKLSVLPPPKG</sequence>
<dbReference type="EMBL" id="JBBPBK010000005">
    <property type="protein sequence ID" value="KAK9285724.1"/>
    <property type="molecule type" value="Genomic_DNA"/>
</dbReference>
<accession>A0AAP0S291</accession>
<evidence type="ECO:0000256" key="2">
    <source>
        <dbReference type="ARBA" id="ARBA00022679"/>
    </source>
</evidence>
<evidence type="ECO:0000256" key="1">
    <source>
        <dbReference type="ARBA" id="ARBA00005771"/>
    </source>
</evidence>
<keyword evidence="6" id="KW-1185">Reference proteome</keyword>
<dbReference type="EC" id="2.8.2.-" evidence="3"/>
<dbReference type="Gene3D" id="3.40.50.300">
    <property type="entry name" value="P-loop containing nucleotide triphosphate hydrolases"/>
    <property type="match status" value="1"/>
</dbReference>